<proteinExistence type="predicted"/>
<feature type="transmembrane region" description="Helical" evidence="2">
    <location>
        <begin position="55"/>
        <end position="75"/>
    </location>
</feature>
<dbReference type="InParanoid" id="A0A0G4EGU2"/>
<dbReference type="AlphaFoldDB" id="A0A0G4EGU2"/>
<evidence type="ECO:0000313" key="4">
    <source>
        <dbReference type="Proteomes" id="UP000041254"/>
    </source>
</evidence>
<evidence type="ECO:0000256" key="2">
    <source>
        <dbReference type="SAM" id="Phobius"/>
    </source>
</evidence>
<dbReference type="GO" id="GO:0016020">
    <property type="term" value="C:membrane"/>
    <property type="evidence" value="ECO:0007669"/>
    <property type="project" value="TreeGrafter"/>
</dbReference>
<dbReference type="InterPro" id="IPR019176">
    <property type="entry name" value="Cytochrome_B561-rel"/>
</dbReference>
<dbReference type="OrthoDB" id="10681155at2759"/>
<evidence type="ECO:0000313" key="3">
    <source>
        <dbReference type="EMBL" id="CEL94584.1"/>
    </source>
</evidence>
<sequence>MSTTPPPRALYCSPYVTPSFSAQTKPPSPLRIFTSQEAQARQQRKTEERASVKRLLPSIPNLLTFIAAVVLLLAGNATLAKWSIQLLLACIRLIIAFLYHAGWSVPLGGVVVFTLLVSAGQFLSRWREDRAAAESEAVKQRETAAAAAQPAYASQAGMAAREPITVRPGELYDLVGDRFSVTPPPVAAAYSQPGPFGTSPYSPYQPFYSPFTHHPPVGRPPHSPFQPFYTPFSQPPSYPGAPFTNMPPSYGRQPSASAGGISSYERTLQALSQVPMPSYRDKDYAFRPSRWPAESSHGEGGGGGGVGFQQAAGRARDGESPWESTYQHVGGRAVMDQWLSKLQEWLQVWLRGYVAHLQMSDQMLTSALSKLGARLSYESLSVHYDGASGSLTDPNLVPIQSKSLPPHLLNHLEAVQLKNMWDTRQVIESFLRPPSYPADLRLYVLRRLRLFADYGFVKHYKHDYREAESYPTDSHILENVLLRLLNTYTNFLQAHVHQATGQNWRAVQPAAATAGSGQPPGMSATWGWGSGGEGAYAQTGDGSGFLTRTGLGGAGSRVLYMRQLEDQVGFPLPALRYEVVTTTRPWPLAPGNRNLFEAIALLIYFAKRHSAQLYMTLPKPLQQVVEDRETDVVDSWGMGPQIR</sequence>
<keyword evidence="2" id="KW-0812">Transmembrane</keyword>
<gene>
    <name evidence="3" type="ORF">Vbra_11626</name>
</gene>
<keyword evidence="2" id="KW-1133">Transmembrane helix</keyword>
<dbReference type="PANTHER" id="PTHR21780">
    <property type="entry name" value="TRANSMEMBRANE PROTEIN 209"/>
    <property type="match status" value="1"/>
</dbReference>
<organism evidence="3 4">
    <name type="scientific">Vitrella brassicaformis (strain CCMP3155)</name>
    <dbReference type="NCBI Taxonomy" id="1169540"/>
    <lineage>
        <taxon>Eukaryota</taxon>
        <taxon>Sar</taxon>
        <taxon>Alveolata</taxon>
        <taxon>Colpodellida</taxon>
        <taxon>Vitrellaceae</taxon>
        <taxon>Vitrella</taxon>
    </lineage>
</organism>
<name>A0A0G4EGU2_VITBC</name>
<dbReference type="Proteomes" id="UP000041254">
    <property type="component" value="Unassembled WGS sequence"/>
</dbReference>
<dbReference type="VEuPathDB" id="CryptoDB:Vbra_11626"/>
<evidence type="ECO:0000256" key="1">
    <source>
        <dbReference type="SAM" id="MobiDB-lite"/>
    </source>
</evidence>
<keyword evidence="4" id="KW-1185">Reference proteome</keyword>
<dbReference type="PANTHER" id="PTHR21780:SF0">
    <property type="entry name" value="TRANSMEMBRANE PROTEIN 209"/>
    <property type="match status" value="1"/>
</dbReference>
<feature type="region of interest" description="Disordered" evidence="1">
    <location>
        <begin position="239"/>
        <end position="259"/>
    </location>
</feature>
<accession>A0A0G4EGU2</accession>
<feature type="compositionally biased region" description="Gly residues" evidence="1">
    <location>
        <begin position="298"/>
        <end position="307"/>
    </location>
</feature>
<feature type="region of interest" description="Disordered" evidence="1">
    <location>
        <begin position="289"/>
        <end position="324"/>
    </location>
</feature>
<dbReference type="EMBL" id="CDMY01000223">
    <property type="protein sequence ID" value="CEL94584.1"/>
    <property type="molecule type" value="Genomic_DNA"/>
</dbReference>
<keyword evidence="2" id="KW-0472">Membrane</keyword>
<protein>
    <submittedName>
        <fullName evidence="3">Uncharacterized protein</fullName>
    </submittedName>
</protein>
<reference evidence="3 4" key="1">
    <citation type="submission" date="2014-11" db="EMBL/GenBank/DDBJ databases">
        <authorList>
            <person name="Zhu J."/>
            <person name="Qi W."/>
            <person name="Song R."/>
        </authorList>
    </citation>
    <scope>NUCLEOTIDE SEQUENCE [LARGE SCALE GENOMIC DNA]</scope>
</reference>